<feature type="region of interest" description="Disordered" evidence="1">
    <location>
        <begin position="47"/>
        <end position="66"/>
    </location>
</feature>
<sequence>MRPWAVSAVIAAVVVTAGCASAVDPDGDTTTPSSAVPSVGHGSFASCLSQHGVPAPPGPVTEPPPGVDVKTWNIAMAECSSLAPGPAE</sequence>
<evidence type="ECO:0000256" key="1">
    <source>
        <dbReference type="SAM" id="MobiDB-lite"/>
    </source>
</evidence>
<dbReference type="PROSITE" id="PS51257">
    <property type="entry name" value="PROKAR_LIPOPROTEIN"/>
    <property type="match status" value="1"/>
</dbReference>
<accession>A0A378SS16</accession>
<dbReference type="EMBL" id="UGQM01000001">
    <property type="protein sequence ID" value="STZ45579.1"/>
    <property type="molecule type" value="Genomic_DNA"/>
</dbReference>
<proteinExistence type="predicted"/>
<evidence type="ECO:0000313" key="4">
    <source>
        <dbReference type="Proteomes" id="UP000254291"/>
    </source>
</evidence>
<keyword evidence="2" id="KW-0732">Signal</keyword>
<dbReference type="RefSeq" id="WP_115328347.1">
    <property type="nucleotide sequence ID" value="NZ_JACKST010000103.1"/>
</dbReference>
<reference evidence="3 4" key="1">
    <citation type="submission" date="2018-06" db="EMBL/GenBank/DDBJ databases">
        <authorList>
            <consortium name="Pathogen Informatics"/>
            <person name="Doyle S."/>
        </authorList>
    </citation>
    <scope>NUCLEOTIDE SEQUENCE [LARGE SCALE GENOMIC DNA]</scope>
    <source>
        <strain evidence="3 4">NCTC10742</strain>
    </source>
</reference>
<evidence type="ECO:0000313" key="3">
    <source>
        <dbReference type="EMBL" id="STZ45579.1"/>
    </source>
</evidence>
<evidence type="ECO:0008006" key="5">
    <source>
        <dbReference type="Google" id="ProtNLM"/>
    </source>
</evidence>
<feature type="chain" id="PRO_5016904880" description="Lipoprotein" evidence="2">
    <location>
        <begin position="23"/>
        <end position="88"/>
    </location>
</feature>
<dbReference type="Proteomes" id="UP000254291">
    <property type="component" value="Unassembled WGS sequence"/>
</dbReference>
<protein>
    <recommendedName>
        <fullName evidence="5">Lipoprotein</fullName>
    </recommendedName>
</protein>
<dbReference type="AlphaFoldDB" id="A0A378SS16"/>
<organism evidence="3 4">
    <name type="scientific">Mycolicibacterium gilvum</name>
    <dbReference type="NCBI Taxonomy" id="1804"/>
    <lineage>
        <taxon>Bacteria</taxon>
        <taxon>Bacillati</taxon>
        <taxon>Actinomycetota</taxon>
        <taxon>Actinomycetes</taxon>
        <taxon>Mycobacteriales</taxon>
        <taxon>Mycobacteriaceae</taxon>
        <taxon>Mycolicibacterium</taxon>
    </lineage>
</organism>
<evidence type="ECO:0000256" key="2">
    <source>
        <dbReference type="SAM" id="SignalP"/>
    </source>
</evidence>
<name>A0A378SS16_9MYCO</name>
<feature type="compositionally biased region" description="Pro residues" evidence="1">
    <location>
        <begin position="54"/>
        <end position="66"/>
    </location>
</feature>
<gene>
    <name evidence="3" type="ORF">NCTC10742_04838</name>
</gene>
<feature type="signal peptide" evidence="2">
    <location>
        <begin position="1"/>
        <end position="22"/>
    </location>
</feature>